<proteinExistence type="predicted"/>
<dbReference type="Proteomes" id="UP001151760">
    <property type="component" value="Unassembled WGS sequence"/>
</dbReference>
<feature type="region of interest" description="Disordered" evidence="1">
    <location>
        <begin position="98"/>
        <end position="155"/>
    </location>
</feature>
<gene>
    <name evidence="2" type="ORF">Tco_1041114</name>
</gene>
<evidence type="ECO:0000256" key="1">
    <source>
        <dbReference type="SAM" id="MobiDB-lite"/>
    </source>
</evidence>
<feature type="compositionally biased region" description="Low complexity" evidence="1">
    <location>
        <begin position="113"/>
        <end position="126"/>
    </location>
</feature>
<organism evidence="2 3">
    <name type="scientific">Tanacetum coccineum</name>
    <dbReference type="NCBI Taxonomy" id="301880"/>
    <lineage>
        <taxon>Eukaryota</taxon>
        <taxon>Viridiplantae</taxon>
        <taxon>Streptophyta</taxon>
        <taxon>Embryophyta</taxon>
        <taxon>Tracheophyta</taxon>
        <taxon>Spermatophyta</taxon>
        <taxon>Magnoliopsida</taxon>
        <taxon>eudicotyledons</taxon>
        <taxon>Gunneridae</taxon>
        <taxon>Pentapetalae</taxon>
        <taxon>asterids</taxon>
        <taxon>campanulids</taxon>
        <taxon>Asterales</taxon>
        <taxon>Asteraceae</taxon>
        <taxon>Asteroideae</taxon>
        <taxon>Anthemideae</taxon>
        <taxon>Anthemidinae</taxon>
        <taxon>Tanacetum</taxon>
    </lineage>
</organism>
<dbReference type="EMBL" id="BQNB010018437">
    <property type="protein sequence ID" value="GJT74389.1"/>
    <property type="molecule type" value="Genomic_DNA"/>
</dbReference>
<evidence type="ECO:0008006" key="4">
    <source>
        <dbReference type="Google" id="ProtNLM"/>
    </source>
</evidence>
<sequence length="212" mass="24713">MKQWEELIRENVFGLGGHRDRLPACLAHMLYCVVAEEQYNLAYFFVKRIECARATPTANLPYGMFLTRLYRYVMETYPHLDNDTYDIVERVMRPLALRQTRRPRSDRGKARRSISSSSSHHQGTSSHQHDDDDDDVKTSRASTPSPTTYLNSLHPLDYQNYQIPSSSEQTDETLFARQTTLLNQTQRMHEEMRRGFKSFGKALKGVFSKKKK</sequence>
<accession>A0ABQ5GGZ6</accession>
<protein>
    <recommendedName>
        <fullName evidence="4">Ribosomal protein L7Ae/L30e/S12e/Gadd45</fullName>
    </recommendedName>
</protein>
<feature type="compositionally biased region" description="Polar residues" evidence="1">
    <location>
        <begin position="139"/>
        <end position="151"/>
    </location>
</feature>
<evidence type="ECO:0000313" key="3">
    <source>
        <dbReference type="Proteomes" id="UP001151760"/>
    </source>
</evidence>
<reference evidence="2" key="1">
    <citation type="journal article" date="2022" name="Int. J. Mol. Sci.">
        <title>Draft Genome of Tanacetum Coccineum: Genomic Comparison of Closely Related Tanacetum-Family Plants.</title>
        <authorList>
            <person name="Yamashiro T."/>
            <person name="Shiraishi A."/>
            <person name="Nakayama K."/>
            <person name="Satake H."/>
        </authorList>
    </citation>
    <scope>NUCLEOTIDE SEQUENCE</scope>
</reference>
<name>A0ABQ5GGZ6_9ASTR</name>
<keyword evidence="3" id="KW-1185">Reference proteome</keyword>
<evidence type="ECO:0000313" key="2">
    <source>
        <dbReference type="EMBL" id="GJT74389.1"/>
    </source>
</evidence>
<reference evidence="2" key="2">
    <citation type="submission" date="2022-01" db="EMBL/GenBank/DDBJ databases">
        <authorList>
            <person name="Yamashiro T."/>
            <person name="Shiraishi A."/>
            <person name="Satake H."/>
            <person name="Nakayama K."/>
        </authorList>
    </citation>
    <scope>NUCLEOTIDE SEQUENCE</scope>
</reference>
<comment type="caution">
    <text evidence="2">The sequence shown here is derived from an EMBL/GenBank/DDBJ whole genome shotgun (WGS) entry which is preliminary data.</text>
</comment>